<reference evidence="1 2" key="1">
    <citation type="submission" date="2021-01" db="EMBL/GenBank/DDBJ databases">
        <title>Whole genome shotgun sequence of Microbispora corallina NBRC 16416.</title>
        <authorList>
            <person name="Komaki H."/>
            <person name="Tamura T."/>
        </authorList>
    </citation>
    <scope>NUCLEOTIDE SEQUENCE [LARGE SCALE GENOMIC DNA]</scope>
    <source>
        <strain evidence="1 2">NBRC 16416</strain>
    </source>
</reference>
<name>A0ABQ4GC10_9ACTN</name>
<dbReference type="Proteomes" id="UP000603904">
    <property type="component" value="Unassembled WGS sequence"/>
</dbReference>
<sequence>MTEPTAIMAAIDEARRRVIADLFPDWPHEPGDVLHVGKQRDKDGETHLRVWMKRDDLESPAVDLGEDATQDVLAAILKYVEAS</sequence>
<dbReference type="EMBL" id="BOOC01000064">
    <property type="protein sequence ID" value="GIH44587.1"/>
    <property type="molecule type" value="Genomic_DNA"/>
</dbReference>
<evidence type="ECO:0000313" key="2">
    <source>
        <dbReference type="Proteomes" id="UP000603904"/>
    </source>
</evidence>
<comment type="caution">
    <text evidence="1">The sequence shown here is derived from an EMBL/GenBank/DDBJ whole genome shotgun (WGS) entry which is preliminary data.</text>
</comment>
<gene>
    <name evidence="1" type="ORF">Mco01_75870</name>
</gene>
<keyword evidence="2" id="KW-1185">Reference proteome</keyword>
<evidence type="ECO:0000313" key="1">
    <source>
        <dbReference type="EMBL" id="GIH44587.1"/>
    </source>
</evidence>
<protein>
    <submittedName>
        <fullName evidence="1">Uncharacterized protein</fullName>
    </submittedName>
</protein>
<accession>A0ABQ4GC10</accession>
<organism evidence="1 2">
    <name type="scientific">Microbispora corallina</name>
    <dbReference type="NCBI Taxonomy" id="83302"/>
    <lineage>
        <taxon>Bacteria</taxon>
        <taxon>Bacillati</taxon>
        <taxon>Actinomycetota</taxon>
        <taxon>Actinomycetes</taxon>
        <taxon>Streptosporangiales</taxon>
        <taxon>Streptosporangiaceae</taxon>
        <taxon>Microbispora</taxon>
    </lineage>
</organism>
<proteinExistence type="predicted"/>
<dbReference type="RefSeq" id="WP_204061570.1">
    <property type="nucleotide sequence ID" value="NZ_BAAAGP010000030.1"/>
</dbReference>